<evidence type="ECO:0008006" key="4">
    <source>
        <dbReference type="Google" id="ProtNLM"/>
    </source>
</evidence>
<name>A0ABU8B9R2_9BRAD</name>
<evidence type="ECO:0000313" key="3">
    <source>
        <dbReference type="Proteomes" id="UP001364224"/>
    </source>
</evidence>
<feature type="region of interest" description="Disordered" evidence="1">
    <location>
        <begin position="1"/>
        <end position="25"/>
    </location>
</feature>
<sequence>MMAEAHPLFATPGQQIARRPPSSAFPELPEAAHPLHVPEKLMSPNKARCGLLVLAVIVATGGSVAAQNLDQGKPAPKLFAESCASCHRSPRGLAKGRFHLTLYLFLQKHYSSGSSSAWALTSYLESIDSGKRVAAKKPQAASTARTSLRPPAPVPAR</sequence>
<accession>A0ABU8B9R2</accession>
<evidence type="ECO:0000313" key="2">
    <source>
        <dbReference type="EMBL" id="MEH2555280.1"/>
    </source>
</evidence>
<reference evidence="2 3" key="1">
    <citation type="submission" date="2024-02" db="EMBL/GenBank/DDBJ databases">
        <title>Adaptive strategies in a cosmopolitan and abundant soil bacterium.</title>
        <authorList>
            <person name="Carini P."/>
        </authorList>
    </citation>
    <scope>NUCLEOTIDE SEQUENCE [LARGE SCALE GENOMIC DNA]</scope>
    <source>
        <strain evidence="2 3">AZCC 1608</strain>
    </source>
</reference>
<dbReference type="Proteomes" id="UP001364224">
    <property type="component" value="Unassembled WGS sequence"/>
</dbReference>
<evidence type="ECO:0000256" key="1">
    <source>
        <dbReference type="SAM" id="MobiDB-lite"/>
    </source>
</evidence>
<organism evidence="2 3">
    <name type="scientific">Bradyrhizobium algeriense</name>
    <dbReference type="NCBI Taxonomy" id="634784"/>
    <lineage>
        <taxon>Bacteria</taxon>
        <taxon>Pseudomonadati</taxon>
        <taxon>Pseudomonadota</taxon>
        <taxon>Alphaproteobacteria</taxon>
        <taxon>Hyphomicrobiales</taxon>
        <taxon>Nitrobacteraceae</taxon>
        <taxon>Bradyrhizobium</taxon>
    </lineage>
</organism>
<protein>
    <recommendedName>
        <fullName evidence="4">Cytochrome c domain-containing protein</fullName>
    </recommendedName>
</protein>
<dbReference type="EMBL" id="JAZHRV010000001">
    <property type="protein sequence ID" value="MEH2555280.1"/>
    <property type="molecule type" value="Genomic_DNA"/>
</dbReference>
<proteinExistence type="predicted"/>
<comment type="caution">
    <text evidence="2">The sequence shown here is derived from an EMBL/GenBank/DDBJ whole genome shotgun (WGS) entry which is preliminary data.</text>
</comment>
<feature type="region of interest" description="Disordered" evidence="1">
    <location>
        <begin position="135"/>
        <end position="157"/>
    </location>
</feature>
<gene>
    <name evidence="2" type="ORF">V1286_002809</name>
</gene>
<keyword evidence="3" id="KW-1185">Reference proteome</keyword>